<dbReference type="EMBL" id="BLXT01001417">
    <property type="protein sequence ID" value="GFN85553.1"/>
    <property type="molecule type" value="Genomic_DNA"/>
</dbReference>
<accession>A0AAV3YUE7</accession>
<evidence type="ECO:0008006" key="3">
    <source>
        <dbReference type="Google" id="ProtNLM"/>
    </source>
</evidence>
<protein>
    <recommendedName>
        <fullName evidence="3">RNase H type-1 domain-containing protein</fullName>
    </recommendedName>
</protein>
<evidence type="ECO:0000313" key="1">
    <source>
        <dbReference type="EMBL" id="GFN85553.1"/>
    </source>
</evidence>
<dbReference type="Proteomes" id="UP000735302">
    <property type="component" value="Unassembled WGS sequence"/>
</dbReference>
<dbReference type="SUPFAM" id="SSF53098">
    <property type="entry name" value="Ribonuclease H-like"/>
    <property type="match status" value="1"/>
</dbReference>
<comment type="caution">
    <text evidence="1">The sequence shown here is derived from an EMBL/GenBank/DDBJ whole genome shotgun (WGS) entry which is preliminary data.</text>
</comment>
<dbReference type="Gene3D" id="3.30.420.10">
    <property type="entry name" value="Ribonuclease H-like superfamily/Ribonuclease H"/>
    <property type="match status" value="1"/>
</dbReference>
<sequence length="174" mass="18607">MDRKDETSPLAMRVLSLETTARYGREYALTNSDGSSTGVVIEKQRQGAAQPGVVIFTDCRALVQALGGSGSKGVGGAVLLADDLQKTESVRTVVQYLLSHVGDLGNEIADGLANEGHTHNHGNHSLCRTLGRSSDAAPPSSAVRRSYLMMNLFPISMKSIRQVTSYKVCRGVML</sequence>
<name>A0AAV3YUE7_9GAST</name>
<evidence type="ECO:0000313" key="2">
    <source>
        <dbReference type="Proteomes" id="UP000735302"/>
    </source>
</evidence>
<proteinExistence type="predicted"/>
<organism evidence="1 2">
    <name type="scientific">Plakobranchus ocellatus</name>
    <dbReference type="NCBI Taxonomy" id="259542"/>
    <lineage>
        <taxon>Eukaryota</taxon>
        <taxon>Metazoa</taxon>
        <taxon>Spiralia</taxon>
        <taxon>Lophotrochozoa</taxon>
        <taxon>Mollusca</taxon>
        <taxon>Gastropoda</taxon>
        <taxon>Heterobranchia</taxon>
        <taxon>Euthyneura</taxon>
        <taxon>Panpulmonata</taxon>
        <taxon>Sacoglossa</taxon>
        <taxon>Placobranchoidea</taxon>
        <taxon>Plakobranchidae</taxon>
        <taxon>Plakobranchus</taxon>
    </lineage>
</organism>
<dbReference type="AlphaFoldDB" id="A0AAV3YUE7"/>
<gene>
    <name evidence="1" type="ORF">PoB_001205900</name>
</gene>
<keyword evidence="2" id="KW-1185">Reference proteome</keyword>
<dbReference type="GO" id="GO:0003676">
    <property type="term" value="F:nucleic acid binding"/>
    <property type="evidence" value="ECO:0007669"/>
    <property type="project" value="InterPro"/>
</dbReference>
<dbReference type="InterPro" id="IPR036397">
    <property type="entry name" value="RNaseH_sf"/>
</dbReference>
<dbReference type="InterPro" id="IPR012337">
    <property type="entry name" value="RNaseH-like_sf"/>
</dbReference>
<reference evidence="1 2" key="1">
    <citation type="journal article" date="2021" name="Elife">
        <title>Chloroplast acquisition without the gene transfer in kleptoplastic sea slugs, Plakobranchus ocellatus.</title>
        <authorList>
            <person name="Maeda T."/>
            <person name="Takahashi S."/>
            <person name="Yoshida T."/>
            <person name="Shimamura S."/>
            <person name="Takaki Y."/>
            <person name="Nagai Y."/>
            <person name="Toyoda A."/>
            <person name="Suzuki Y."/>
            <person name="Arimoto A."/>
            <person name="Ishii H."/>
            <person name="Satoh N."/>
            <person name="Nishiyama T."/>
            <person name="Hasebe M."/>
            <person name="Maruyama T."/>
            <person name="Minagawa J."/>
            <person name="Obokata J."/>
            <person name="Shigenobu S."/>
        </authorList>
    </citation>
    <scope>NUCLEOTIDE SEQUENCE [LARGE SCALE GENOMIC DNA]</scope>
</reference>